<name>A0ABR1WRS7_9PEZI</name>
<reference evidence="2 3" key="1">
    <citation type="submission" date="2023-01" db="EMBL/GenBank/DDBJ databases">
        <title>Analysis of 21 Apiospora genomes using comparative genomics revels a genus with tremendous synthesis potential of carbohydrate active enzymes and secondary metabolites.</title>
        <authorList>
            <person name="Sorensen T."/>
        </authorList>
    </citation>
    <scope>NUCLEOTIDE SEQUENCE [LARGE SCALE GENOMIC DNA]</scope>
    <source>
        <strain evidence="2 3">CBS 114990</strain>
    </source>
</reference>
<dbReference type="InterPro" id="IPR007312">
    <property type="entry name" value="Phosphoesterase"/>
</dbReference>
<evidence type="ECO:0000313" key="3">
    <source>
        <dbReference type="Proteomes" id="UP001433268"/>
    </source>
</evidence>
<protein>
    <submittedName>
        <fullName evidence="2">Acid phosphatase</fullName>
    </submittedName>
</protein>
<accession>A0ABR1WRS7</accession>
<sequence>MGNGQSTSVAPVAPGPTMYTATATASVAAARATALTLSPTSNVRGKTFDRFVQIWLENTDFDMAAGDPSLSFLATQGITLTNYHAVTHPSQPNYVAAAGGSTFKVIGDGFYRIGADTKTVVDLLDGKNVSWSVYQEDMPYSGFEGNWKNQKNGANDYVRKHKYVLSYQNLSLPVGRKLTDANSPLMSYDSVTSDPNRLAKSKNLTMFYSDLAADKLPQWMFITPNMTSDGHDTSVTTAGLWTRNFLTPLLANPKFNTDRTLVVVTFDETESYVSSNKVFTLLLGGAVKGKEGTKVDTKFDHYSGLKTVEENWGLGDLGENDVKAVAYF</sequence>
<dbReference type="GeneID" id="92044106"/>
<gene>
    <name evidence="2" type="ORF">PG997_006731</name>
</gene>
<dbReference type="Pfam" id="PF04185">
    <property type="entry name" value="Phosphoesterase"/>
    <property type="match status" value="1"/>
</dbReference>
<keyword evidence="3" id="KW-1185">Reference proteome</keyword>
<dbReference type="RefSeq" id="XP_066669969.1">
    <property type="nucleotide sequence ID" value="XM_066811046.1"/>
</dbReference>
<proteinExistence type="predicted"/>
<dbReference type="EMBL" id="JAQQWN010000005">
    <property type="protein sequence ID" value="KAK8085460.1"/>
    <property type="molecule type" value="Genomic_DNA"/>
</dbReference>
<evidence type="ECO:0000256" key="1">
    <source>
        <dbReference type="ARBA" id="ARBA00022801"/>
    </source>
</evidence>
<dbReference type="PANTHER" id="PTHR31956:SF8">
    <property type="entry name" value="ACID PHOSPHATASE PHOA (AFU_ORTHOLOGUE AFUA_1G03570)"/>
    <property type="match status" value="1"/>
</dbReference>
<dbReference type="Proteomes" id="UP001433268">
    <property type="component" value="Unassembled WGS sequence"/>
</dbReference>
<comment type="caution">
    <text evidence="2">The sequence shown here is derived from an EMBL/GenBank/DDBJ whole genome shotgun (WGS) entry which is preliminary data.</text>
</comment>
<dbReference type="Gene3D" id="3.40.720.10">
    <property type="entry name" value="Alkaline Phosphatase, subunit A"/>
    <property type="match status" value="1"/>
</dbReference>
<evidence type="ECO:0000313" key="2">
    <source>
        <dbReference type="EMBL" id="KAK8085460.1"/>
    </source>
</evidence>
<dbReference type="InterPro" id="IPR017850">
    <property type="entry name" value="Alkaline_phosphatase_core_sf"/>
</dbReference>
<keyword evidence="1" id="KW-0378">Hydrolase</keyword>
<dbReference type="PANTHER" id="PTHR31956">
    <property type="entry name" value="NON-SPECIFIC PHOSPHOLIPASE C4-RELATED"/>
    <property type="match status" value="1"/>
</dbReference>
<organism evidence="2 3">
    <name type="scientific">Apiospora hydei</name>
    <dbReference type="NCBI Taxonomy" id="1337664"/>
    <lineage>
        <taxon>Eukaryota</taxon>
        <taxon>Fungi</taxon>
        <taxon>Dikarya</taxon>
        <taxon>Ascomycota</taxon>
        <taxon>Pezizomycotina</taxon>
        <taxon>Sordariomycetes</taxon>
        <taxon>Xylariomycetidae</taxon>
        <taxon>Amphisphaeriales</taxon>
        <taxon>Apiosporaceae</taxon>
        <taxon>Apiospora</taxon>
    </lineage>
</organism>